<comment type="caution">
    <text evidence="1">The sequence shown here is derived from an EMBL/GenBank/DDBJ whole genome shotgun (WGS) entry which is preliminary data.</text>
</comment>
<protein>
    <recommendedName>
        <fullName evidence="3">YCII-related domain-containing protein</fullName>
    </recommendedName>
</protein>
<accession>A0ABW5AXA1</accession>
<dbReference type="RefSeq" id="WP_378320315.1">
    <property type="nucleotide sequence ID" value="NZ_JBHUHY010000011.1"/>
</dbReference>
<organism evidence="1 2">
    <name type="scientific">Aquimarina celericrescens</name>
    <dbReference type="NCBI Taxonomy" id="1964542"/>
    <lineage>
        <taxon>Bacteria</taxon>
        <taxon>Pseudomonadati</taxon>
        <taxon>Bacteroidota</taxon>
        <taxon>Flavobacteriia</taxon>
        <taxon>Flavobacteriales</taxon>
        <taxon>Flavobacteriaceae</taxon>
        <taxon>Aquimarina</taxon>
    </lineage>
</organism>
<dbReference type="Gene3D" id="3.30.70.1060">
    <property type="entry name" value="Dimeric alpha+beta barrel"/>
    <property type="match status" value="1"/>
</dbReference>
<sequence>MKNYALIFRMNVLNNQPTQKQMAAYQKLWMSWINEIAINGKLGKGGNHFLKNGRVLLSPEKIEESPFVASNLSVAGYILIKADNIDNATLIAKKCPILEGEDTSVEIRETANPF</sequence>
<name>A0ABW5AXA1_9FLAO</name>
<evidence type="ECO:0000313" key="2">
    <source>
        <dbReference type="Proteomes" id="UP001597344"/>
    </source>
</evidence>
<gene>
    <name evidence="1" type="ORF">ACFSJT_11020</name>
</gene>
<dbReference type="InterPro" id="IPR011008">
    <property type="entry name" value="Dimeric_a/b-barrel"/>
</dbReference>
<dbReference type="EMBL" id="JBHUHY010000011">
    <property type="protein sequence ID" value="MFD2187321.1"/>
    <property type="molecule type" value="Genomic_DNA"/>
</dbReference>
<evidence type="ECO:0008006" key="3">
    <source>
        <dbReference type="Google" id="ProtNLM"/>
    </source>
</evidence>
<reference evidence="2" key="1">
    <citation type="journal article" date="2019" name="Int. J. Syst. Evol. Microbiol.">
        <title>The Global Catalogue of Microorganisms (GCM) 10K type strain sequencing project: providing services to taxonomists for standard genome sequencing and annotation.</title>
        <authorList>
            <consortium name="The Broad Institute Genomics Platform"/>
            <consortium name="The Broad Institute Genome Sequencing Center for Infectious Disease"/>
            <person name="Wu L."/>
            <person name="Ma J."/>
        </authorList>
    </citation>
    <scope>NUCLEOTIDE SEQUENCE [LARGE SCALE GENOMIC DNA]</scope>
    <source>
        <strain evidence="2">DT92</strain>
    </source>
</reference>
<dbReference type="SUPFAM" id="SSF54909">
    <property type="entry name" value="Dimeric alpha+beta barrel"/>
    <property type="match status" value="1"/>
</dbReference>
<proteinExistence type="predicted"/>
<evidence type="ECO:0000313" key="1">
    <source>
        <dbReference type="EMBL" id="MFD2187321.1"/>
    </source>
</evidence>
<keyword evidence="2" id="KW-1185">Reference proteome</keyword>
<dbReference type="Proteomes" id="UP001597344">
    <property type="component" value="Unassembled WGS sequence"/>
</dbReference>